<evidence type="ECO:0000313" key="2">
    <source>
        <dbReference type="Proteomes" id="UP001432146"/>
    </source>
</evidence>
<gene>
    <name evidence="1" type="ORF">QLX08_000139</name>
</gene>
<accession>A0AAW1AMI3</accession>
<protein>
    <submittedName>
        <fullName evidence="1">Uncharacterized protein</fullName>
    </submittedName>
</protein>
<dbReference type="EMBL" id="JAWNGG020000002">
    <property type="protein sequence ID" value="KAK9310587.1"/>
    <property type="molecule type" value="Genomic_DNA"/>
</dbReference>
<dbReference type="Proteomes" id="UP001432146">
    <property type="component" value="Unassembled WGS sequence"/>
</dbReference>
<reference evidence="1 2" key="1">
    <citation type="submission" date="2024-05" db="EMBL/GenBank/DDBJ databases">
        <title>The nuclear and mitochondrial genome assemblies of Tetragonisca angustula (Apidae: Meliponini), a tiny yet remarkable pollinator in the Neotropics.</title>
        <authorList>
            <person name="Ferrari R."/>
            <person name="Ricardo P.C."/>
            <person name="Dias F.C."/>
            <person name="Araujo N.S."/>
            <person name="Soares D.O."/>
            <person name="Zhou Q.-S."/>
            <person name="Zhu C.-D."/>
            <person name="Coutinho L."/>
            <person name="Airas M.C."/>
            <person name="Batista T.M."/>
        </authorList>
    </citation>
    <scope>NUCLEOTIDE SEQUENCE [LARGE SCALE GENOMIC DNA]</scope>
    <source>
        <strain evidence="1">ASF017062</strain>
        <tissue evidence="1">Abdomen</tissue>
    </source>
</reference>
<proteinExistence type="predicted"/>
<evidence type="ECO:0000313" key="1">
    <source>
        <dbReference type="EMBL" id="KAK9310587.1"/>
    </source>
</evidence>
<sequence length="110" mass="12508">MQPSTEHAPSNIRLTLSRTASFNHDCLLNTVNKSYAQITAENKVISHIPQLNSDIHSNNFMREENTIKQSLIQSIKNAELLTNMIITQTTLLAQNQQVNNYHDTDINRTC</sequence>
<dbReference type="AlphaFoldDB" id="A0AAW1AMI3"/>
<keyword evidence="2" id="KW-1185">Reference proteome</keyword>
<organism evidence="1 2">
    <name type="scientific">Tetragonisca angustula</name>
    <dbReference type="NCBI Taxonomy" id="166442"/>
    <lineage>
        <taxon>Eukaryota</taxon>
        <taxon>Metazoa</taxon>
        <taxon>Ecdysozoa</taxon>
        <taxon>Arthropoda</taxon>
        <taxon>Hexapoda</taxon>
        <taxon>Insecta</taxon>
        <taxon>Pterygota</taxon>
        <taxon>Neoptera</taxon>
        <taxon>Endopterygota</taxon>
        <taxon>Hymenoptera</taxon>
        <taxon>Apocrita</taxon>
        <taxon>Aculeata</taxon>
        <taxon>Apoidea</taxon>
        <taxon>Anthophila</taxon>
        <taxon>Apidae</taxon>
        <taxon>Tetragonisca</taxon>
    </lineage>
</organism>
<comment type="caution">
    <text evidence="1">The sequence shown here is derived from an EMBL/GenBank/DDBJ whole genome shotgun (WGS) entry which is preliminary data.</text>
</comment>
<name>A0AAW1AMI3_9HYME</name>